<keyword evidence="3" id="KW-1185">Reference proteome</keyword>
<sequence length="252" mass="28407">MAVSYLRRYERGEEIWIDAGSSAYEFSRTREFASVLQLETILRRLGVIRGIRVLLQRKSDGVEIDMEHASSGQLALISSMLFLVTNVGRDPLIIIDEPENSLHPSWQRDYVEKILVAMNFRNANVIIATHAPLVVTGALASSPDLVSIFEVRDGTPKRLDMDAAHILPNSIEAVLWRAFEVITPANHFVSERIVDEISLFEKGKVPKDQVLSLIKRMEAESFDERQKSFFEAVRGLVSKIEIKLAEGPSDDE</sequence>
<accession>A0AAE3B5Y0</accession>
<dbReference type="Gene3D" id="3.40.50.300">
    <property type="entry name" value="P-loop containing nucleotide triphosphate hydrolases"/>
    <property type="match status" value="1"/>
</dbReference>
<keyword evidence="2" id="KW-0547">Nucleotide-binding</keyword>
<dbReference type="EMBL" id="JAFBRM010000002">
    <property type="protein sequence ID" value="MBM1713638.1"/>
    <property type="molecule type" value="Genomic_DNA"/>
</dbReference>
<dbReference type="AlphaFoldDB" id="A0AAE3B5Y0"/>
<reference evidence="2 3" key="1">
    <citation type="submission" date="2021-01" db="EMBL/GenBank/DDBJ databases">
        <title>Diatom-associated Roseobacters Show Island Model of Population Structure.</title>
        <authorList>
            <person name="Qu L."/>
            <person name="Feng X."/>
            <person name="Chen Y."/>
            <person name="Li L."/>
            <person name="Wang X."/>
            <person name="Hu Z."/>
            <person name="Wang H."/>
            <person name="Luo H."/>
        </authorList>
    </citation>
    <scope>NUCLEOTIDE SEQUENCE [LARGE SCALE GENOMIC DNA]</scope>
    <source>
        <strain evidence="2 3">TR60-84</strain>
    </source>
</reference>
<dbReference type="InterPro" id="IPR051396">
    <property type="entry name" value="Bact_Antivir_Def_Nuclease"/>
</dbReference>
<evidence type="ECO:0000313" key="3">
    <source>
        <dbReference type="Proteomes" id="UP000732193"/>
    </source>
</evidence>
<feature type="domain" description="ATPase AAA-type core" evidence="1">
    <location>
        <begin position="58"/>
        <end position="135"/>
    </location>
</feature>
<dbReference type="Pfam" id="PF13304">
    <property type="entry name" value="AAA_21"/>
    <property type="match status" value="1"/>
</dbReference>
<name>A0AAE3B5Y0_9RHOB</name>
<organism evidence="2 3">
    <name type="scientific">Sulfitobacter geojensis</name>
    <dbReference type="NCBI Taxonomy" id="1342299"/>
    <lineage>
        <taxon>Bacteria</taxon>
        <taxon>Pseudomonadati</taxon>
        <taxon>Pseudomonadota</taxon>
        <taxon>Alphaproteobacteria</taxon>
        <taxon>Rhodobacterales</taxon>
        <taxon>Roseobacteraceae</taxon>
        <taxon>Sulfitobacter</taxon>
    </lineage>
</organism>
<evidence type="ECO:0000313" key="2">
    <source>
        <dbReference type="EMBL" id="MBM1713638.1"/>
    </source>
</evidence>
<proteinExistence type="predicted"/>
<dbReference type="InterPro" id="IPR003959">
    <property type="entry name" value="ATPase_AAA_core"/>
</dbReference>
<comment type="caution">
    <text evidence="2">The sequence shown here is derived from an EMBL/GenBank/DDBJ whole genome shotgun (WGS) entry which is preliminary data.</text>
</comment>
<keyword evidence="2" id="KW-0067">ATP-binding</keyword>
<dbReference type="InterPro" id="IPR027417">
    <property type="entry name" value="P-loop_NTPase"/>
</dbReference>
<dbReference type="Proteomes" id="UP000732193">
    <property type="component" value="Unassembled WGS sequence"/>
</dbReference>
<dbReference type="PANTHER" id="PTHR43581:SF4">
    <property type="entry name" value="ATP_GTP PHOSPHATASE"/>
    <property type="match status" value="1"/>
</dbReference>
<dbReference type="GO" id="GO:0016887">
    <property type="term" value="F:ATP hydrolysis activity"/>
    <property type="evidence" value="ECO:0007669"/>
    <property type="project" value="InterPro"/>
</dbReference>
<evidence type="ECO:0000259" key="1">
    <source>
        <dbReference type="Pfam" id="PF13304"/>
    </source>
</evidence>
<protein>
    <submittedName>
        <fullName evidence="2">ATP-binding protein</fullName>
    </submittedName>
</protein>
<dbReference type="PANTHER" id="PTHR43581">
    <property type="entry name" value="ATP/GTP PHOSPHATASE"/>
    <property type="match status" value="1"/>
</dbReference>
<dbReference type="SUPFAM" id="SSF52540">
    <property type="entry name" value="P-loop containing nucleoside triphosphate hydrolases"/>
    <property type="match status" value="1"/>
</dbReference>
<gene>
    <name evidence="2" type="ORF">JQV55_08695</name>
</gene>
<dbReference type="GO" id="GO:0005524">
    <property type="term" value="F:ATP binding"/>
    <property type="evidence" value="ECO:0007669"/>
    <property type="project" value="UniProtKB-KW"/>
</dbReference>